<keyword evidence="6" id="KW-1185">Reference proteome</keyword>
<dbReference type="InterPro" id="IPR001509">
    <property type="entry name" value="Epimerase_deHydtase"/>
</dbReference>
<gene>
    <name evidence="5" type="ORF">ANTHELSMS3_04964</name>
</gene>
<protein>
    <submittedName>
        <fullName evidence="5">Uronate dehydrogenase</fullName>
        <ecNumber evidence="5">1.1.1.203</ecNumber>
    </submittedName>
</protein>
<evidence type="ECO:0000259" key="4">
    <source>
        <dbReference type="Pfam" id="PF01370"/>
    </source>
</evidence>
<keyword evidence="5" id="KW-0614">Plasmid</keyword>
<evidence type="ECO:0000256" key="3">
    <source>
        <dbReference type="ARBA" id="ARBA00023027"/>
    </source>
</evidence>
<dbReference type="AlphaFoldDB" id="A0A222EB26"/>
<dbReference type="PANTHER" id="PTHR43103">
    <property type="entry name" value="NUCLEOSIDE-DIPHOSPHATE-SUGAR EPIMERASE"/>
    <property type="match status" value="1"/>
</dbReference>
<proteinExistence type="inferred from homology"/>
<dbReference type="OrthoDB" id="9771073at2"/>
<dbReference type="GO" id="GO:0050388">
    <property type="term" value="F:uronate dehydrogenase activity"/>
    <property type="evidence" value="ECO:0007669"/>
    <property type="project" value="UniProtKB-EC"/>
</dbReference>
<dbReference type="Gene3D" id="3.40.50.720">
    <property type="entry name" value="NAD(P)-binding Rossmann-like Domain"/>
    <property type="match status" value="1"/>
</dbReference>
<dbReference type="RefSeq" id="WP_157733635.1">
    <property type="nucleotide sequence ID" value="NZ_CP022541.1"/>
</dbReference>
<sequence length="285" mass="31627">MSDKNVLITGGGGRLGTVLTKQLHADGYAVTVLDKRDPQIDGVAYVDIDIVDLDALTDAFRGFDRVVHLAAVPNPRTSSPKECFRVNTQGTWTALQAAEDAGVRRVIVISSDAATGLHYNPENWRPQYLPVDEAHPIRPTEVYSLTKEITESIAVSFAHRGKIEVIAIRPGHIVFEPEYPELASRGADVQNYHLWGYVAPEDVSQGIQLAMEHPDGSYDCIFLGAADGLNTRPTLELFRERFGVEPEVRGDVFEKNPQAGIFDIRHAQEKLGYAPKMTWRDFNKS</sequence>
<dbReference type="EC" id="1.1.1.203" evidence="5"/>
<dbReference type="EMBL" id="CP022541">
    <property type="protein sequence ID" value="ASP23352.1"/>
    <property type="molecule type" value="Genomic_DNA"/>
</dbReference>
<dbReference type="KEGG" id="aht:ANTHELSMS3_04964"/>
<name>A0A222EB26_9RHOB</name>
<evidence type="ECO:0000313" key="5">
    <source>
        <dbReference type="EMBL" id="ASP23352.1"/>
    </source>
</evidence>
<accession>A0A222EB26</accession>
<dbReference type="Pfam" id="PF01370">
    <property type="entry name" value="Epimerase"/>
    <property type="match status" value="1"/>
</dbReference>
<keyword evidence="2 5" id="KW-0560">Oxidoreductase</keyword>
<evidence type="ECO:0000313" key="6">
    <source>
        <dbReference type="Proteomes" id="UP000203589"/>
    </source>
</evidence>
<geneLocation type="plasmid" evidence="6">
    <name>psms3-1</name>
</geneLocation>
<dbReference type="SUPFAM" id="SSF51735">
    <property type="entry name" value="NAD(P)-binding Rossmann-fold domains"/>
    <property type="match status" value="1"/>
</dbReference>
<feature type="domain" description="NAD-dependent epimerase/dehydratase" evidence="4">
    <location>
        <begin position="6"/>
        <end position="174"/>
    </location>
</feature>
<organism evidence="5 6">
    <name type="scientific">Antarctobacter heliothermus</name>
    <dbReference type="NCBI Taxonomy" id="74033"/>
    <lineage>
        <taxon>Bacteria</taxon>
        <taxon>Pseudomonadati</taxon>
        <taxon>Pseudomonadota</taxon>
        <taxon>Alphaproteobacteria</taxon>
        <taxon>Rhodobacterales</taxon>
        <taxon>Roseobacteraceae</taxon>
        <taxon>Antarctobacter</taxon>
    </lineage>
</organism>
<evidence type="ECO:0000256" key="2">
    <source>
        <dbReference type="ARBA" id="ARBA00023002"/>
    </source>
</evidence>
<dbReference type="PANTHER" id="PTHR43103:SF5">
    <property type="entry name" value="4-EPIMERASE, PUTATIVE (AFU_ORTHOLOGUE AFUA_7G00360)-RELATED"/>
    <property type="match status" value="1"/>
</dbReference>
<evidence type="ECO:0000256" key="1">
    <source>
        <dbReference type="ARBA" id="ARBA00007637"/>
    </source>
</evidence>
<keyword evidence="3" id="KW-0520">NAD</keyword>
<dbReference type="InterPro" id="IPR036291">
    <property type="entry name" value="NAD(P)-bd_dom_sf"/>
</dbReference>
<dbReference type="Proteomes" id="UP000203589">
    <property type="component" value="Plasmid pSMS3-1"/>
</dbReference>
<reference evidence="5 6" key="1">
    <citation type="submission" date="2017-07" db="EMBL/GenBank/DDBJ databases">
        <title>Genome Sequence of Antarctobacter heliothermus Strain SMS3 Isolated from a culture of the Diatom Skeletonema marinoi.</title>
        <authorList>
            <person name="Topel M."/>
            <person name="Pinder M.I.M."/>
            <person name="Johansson O.N."/>
            <person name="Kourtchenko O."/>
            <person name="Godhe A."/>
            <person name="Clarke A.K."/>
        </authorList>
    </citation>
    <scope>NUCLEOTIDE SEQUENCE [LARGE SCALE GENOMIC DNA]</scope>
    <source>
        <strain evidence="5 6">SMS3</strain>
        <plasmid evidence="6">Plasmid psms3-1</plasmid>
    </source>
</reference>
<comment type="similarity">
    <text evidence="1">Belongs to the NAD(P)-dependent epimerase/dehydratase family.</text>
</comment>